<accession>F1ZDM6</accession>
<dbReference type="RefSeq" id="WP_008071511.1">
    <property type="nucleotide sequence ID" value="NZ_AQWK01000004.1"/>
</dbReference>
<keyword evidence="2" id="KW-0238">DNA-binding</keyword>
<proteinExistence type="predicted"/>
<dbReference type="InterPro" id="IPR002145">
    <property type="entry name" value="CopG"/>
</dbReference>
<sequence>MTRILADLSEDDIRWLDARAAERGISRAALLREAVAGYRGQVRAGGIEQYFGMWSGRASASGDGVGNP</sequence>
<reference evidence="2 3" key="1">
    <citation type="journal article" date="2012" name="J. Bacteriol.">
        <title>Draft Genome Sequence of Novosphingobium nitrogenifigens Y88T.</title>
        <authorList>
            <person name="Strabala T.J."/>
            <person name="Macdonald L."/>
            <person name="Liu V."/>
            <person name="Smit A.M."/>
        </authorList>
    </citation>
    <scope>NUCLEOTIDE SEQUENCE [LARGE SCALE GENOMIC DNA]</scope>
    <source>
        <strain evidence="2 3">DSM 19370</strain>
    </source>
</reference>
<dbReference type="OrthoDB" id="9806368at2"/>
<organism evidence="2 3">
    <name type="scientific">Novosphingobium nitrogenifigens DSM 19370</name>
    <dbReference type="NCBI Taxonomy" id="983920"/>
    <lineage>
        <taxon>Bacteria</taxon>
        <taxon>Pseudomonadati</taxon>
        <taxon>Pseudomonadota</taxon>
        <taxon>Alphaproteobacteria</taxon>
        <taxon>Sphingomonadales</taxon>
        <taxon>Sphingomonadaceae</taxon>
        <taxon>Novosphingobium</taxon>
    </lineage>
</organism>
<name>F1ZDM6_9SPHN</name>
<evidence type="ECO:0000313" key="3">
    <source>
        <dbReference type="Proteomes" id="UP000004728"/>
    </source>
</evidence>
<keyword evidence="3" id="KW-1185">Reference proteome</keyword>
<protein>
    <submittedName>
        <fullName evidence="2">CopG-like DNA-binding protein</fullName>
    </submittedName>
</protein>
<comment type="caution">
    <text evidence="2">The sequence shown here is derived from an EMBL/GenBank/DDBJ whole genome shotgun (WGS) entry which is preliminary data.</text>
</comment>
<dbReference type="InterPro" id="IPR013321">
    <property type="entry name" value="Arc_rbn_hlx_hlx"/>
</dbReference>
<dbReference type="HOGENOM" id="CLU_2789796_0_0_5"/>
<dbReference type="GO" id="GO:0003677">
    <property type="term" value="F:DNA binding"/>
    <property type="evidence" value="ECO:0007669"/>
    <property type="project" value="UniProtKB-KW"/>
</dbReference>
<dbReference type="Gene3D" id="1.10.1220.10">
    <property type="entry name" value="Met repressor-like"/>
    <property type="match status" value="1"/>
</dbReference>
<dbReference type="Proteomes" id="UP000004728">
    <property type="component" value="Unassembled WGS sequence"/>
</dbReference>
<feature type="domain" description="Ribbon-helix-helix protein CopG" evidence="1">
    <location>
        <begin position="7"/>
        <end position="39"/>
    </location>
</feature>
<dbReference type="Pfam" id="PF01402">
    <property type="entry name" value="RHH_1"/>
    <property type="match status" value="1"/>
</dbReference>
<evidence type="ECO:0000313" key="2">
    <source>
        <dbReference type="EMBL" id="EGD57390.1"/>
    </source>
</evidence>
<dbReference type="AlphaFoldDB" id="F1ZDM6"/>
<dbReference type="STRING" id="983920.Y88_3700"/>
<evidence type="ECO:0000259" key="1">
    <source>
        <dbReference type="Pfam" id="PF01402"/>
    </source>
</evidence>
<dbReference type="GO" id="GO:0006355">
    <property type="term" value="P:regulation of DNA-templated transcription"/>
    <property type="evidence" value="ECO:0007669"/>
    <property type="project" value="InterPro"/>
</dbReference>
<dbReference type="CDD" id="cd21631">
    <property type="entry name" value="RHH_CopG_NikR-like"/>
    <property type="match status" value="1"/>
</dbReference>
<dbReference type="InParanoid" id="F1ZDM6"/>
<dbReference type="EMBL" id="AEWJ01000065">
    <property type="protein sequence ID" value="EGD57390.1"/>
    <property type="molecule type" value="Genomic_DNA"/>
</dbReference>
<gene>
    <name evidence="2" type="ORF">Y88_3700</name>
</gene>